<evidence type="ECO:0000313" key="2">
    <source>
        <dbReference type="Proteomes" id="UP001597480"/>
    </source>
</evidence>
<dbReference type="RefSeq" id="WP_379820790.1">
    <property type="nucleotide sequence ID" value="NZ_JBHUMD010000024.1"/>
</dbReference>
<evidence type="ECO:0000313" key="1">
    <source>
        <dbReference type="EMBL" id="MFD2602320.1"/>
    </source>
</evidence>
<proteinExistence type="predicted"/>
<gene>
    <name evidence="1" type="ORF">ACFSR3_09665</name>
</gene>
<dbReference type="PROSITE" id="PS51257">
    <property type="entry name" value="PROKAR_LIPOPROTEIN"/>
    <property type="match status" value="1"/>
</dbReference>
<comment type="caution">
    <text evidence="1">The sequence shown here is derived from an EMBL/GenBank/DDBJ whole genome shotgun (WGS) entry which is preliminary data.</text>
</comment>
<name>A0ABW5NTR9_9FLAO</name>
<dbReference type="EMBL" id="JBHUMD010000024">
    <property type="protein sequence ID" value="MFD2602320.1"/>
    <property type="molecule type" value="Genomic_DNA"/>
</dbReference>
<protein>
    <recommendedName>
        <fullName evidence="3">Lipoprotein</fullName>
    </recommendedName>
</protein>
<dbReference type="Proteomes" id="UP001597480">
    <property type="component" value="Unassembled WGS sequence"/>
</dbReference>
<reference evidence="2" key="1">
    <citation type="journal article" date="2019" name="Int. J. Syst. Evol. Microbiol.">
        <title>The Global Catalogue of Microorganisms (GCM) 10K type strain sequencing project: providing services to taxonomists for standard genome sequencing and annotation.</title>
        <authorList>
            <consortium name="The Broad Institute Genomics Platform"/>
            <consortium name="The Broad Institute Genome Sequencing Center for Infectious Disease"/>
            <person name="Wu L."/>
            <person name="Ma J."/>
        </authorList>
    </citation>
    <scope>NUCLEOTIDE SEQUENCE [LARGE SCALE GENOMIC DNA]</scope>
    <source>
        <strain evidence="2">KCTC 42107</strain>
    </source>
</reference>
<keyword evidence="2" id="KW-1185">Reference proteome</keyword>
<evidence type="ECO:0008006" key="3">
    <source>
        <dbReference type="Google" id="ProtNLM"/>
    </source>
</evidence>
<sequence length="160" mass="18703">MKGFFLFLVFALATGCITPRHTVEVGDYLLLDNGKQILGQEKGLTCFFFENDQKKMPFREFLVIKYGLGYTEDISYNVDIEGTRFKVFLYTDDELVKYYDLTQFMVSNIETEPNRIGSAANFLGMSVIDKNNQDCLADNSLYQKIVINYLRELKYQYYNY</sequence>
<accession>A0ABW5NTR9</accession>
<organism evidence="1 2">
    <name type="scientific">Flavobacterium suzhouense</name>
    <dbReference type="NCBI Taxonomy" id="1529638"/>
    <lineage>
        <taxon>Bacteria</taxon>
        <taxon>Pseudomonadati</taxon>
        <taxon>Bacteroidota</taxon>
        <taxon>Flavobacteriia</taxon>
        <taxon>Flavobacteriales</taxon>
        <taxon>Flavobacteriaceae</taxon>
        <taxon>Flavobacterium</taxon>
    </lineage>
</organism>